<dbReference type="EMBL" id="MZGX01000008">
    <property type="protein sequence ID" value="OPX44544.1"/>
    <property type="molecule type" value="Genomic_DNA"/>
</dbReference>
<name>A0A1V4SL55_RUMHU</name>
<evidence type="ECO:0000256" key="1">
    <source>
        <dbReference type="ARBA" id="ARBA00023002"/>
    </source>
</evidence>
<dbReference type="InterPro" id="IPR051691">
    <property type="entry name" value="Metab_Enz_Cyan_OpOx_G3PDH"/>
</dbReference>
<dbReference type="InterPro" id="IPR036188">
    <property type="entry name" value="FAD/NAD-bd_sf"/>
</dbReference>
<dbReference type="Proteomes" id="UP000191554">
    <property type="component" value="Unassembled WGS sequence"/>
</dbReference>
<keyword evidence="4" id="KW-1185">Reference proteome</keyword>
<evidence type="ECO:0000313" key="3">
    <source>
        <dbReference type="EMBL" id="OPX44544.1"/>
    </source>
</evidence>
<dbReference type="AlphaFoldDB" id="A0A1V4SL55"/>
<gene>
    <name evidence="3" type="primary">trxB_2</name>
    <name evidence="3" type="ORF">CLHUN_15370</name>
</gene>
<dbReference type="EC" id="1.8.1.9" evidence="3"/>
<dbReference type="OrthoDB" id="9776839at2"/>
<dbReference type="Gene3D" id="3.50.50.60">
    <property type="entry name" value="FAD/NAD(P)-binding domain"/>
    <property type="match status" value="2"/>
</dbReference>
<dbReference type="PRINTS" id="PR00368">
    <property type="entry name" value="FADPNR"/>
</dbReference>
<dbReference type="Pfam" id="PF07992">
    <property type="entry name" value="Pyr_redox_2"/>
    <property type="match status" value="1"/>
</dbReference>
<protein>
    <submittedName>
        <fullName evidence="3">Thioredoxin reductase</fullName>
        <ecNumber evidence="3">1.8.1.9</ecNumber>
    </submittedName>
</protein>
<comment type="caution">
    <text evidence="3">The sequence shown here is derived from an EMBL/GenBank/DDBJ whole genome shotgun (WGS) entry which is preliminary data.</text>
</comment>
<dbReference type="GO" id="GO:0004791">
    <property type="term" value="F:thioredoxin-disulfide reductase (NADPH) activity"/>
    <property type="evidence" value="ECO:0007669"/>
    <property type="project" value="UniProtKB-EC"/>
</dbReference>
<evidence type="ECO:0000259" key="2">
    <source>
        <dbReference type="Pfam" id="PF07992"/>
    </source>
</evidence>
<accession>A0A1V4SL55</accession>
<dbReference type="STRING" id="48256.CLHUN_15370"/>
<dbReference type="InterPro" id="IPR023753">
    <property type="entry name" value="FAD/NAD-binding_dom"/>
</dbReference>
<dbReference type="PANTHER" id="PTHR42949">
    <property type="entry name" value="ANAEROBIC GLYCEROL-3-PHOSPHATE DEHYDROGENASE SUBUNIT B"/>
    <property type="match status" value="1"/>
</dbReference>
<dbReference type="RefSeq" id="WP_080063984.1">
    <property type="nucleotide sequence ID" value="NZ_MZGX01000008.1"/>
</dbReference>
<reference evidence="3 4" key="1">
    <citation type="submission" date="2017-03" db="EMBL/GenBank/DDBJ databases">
        <title>Genome sequence of Clostridium hungatei DSM 14427.</title>
        <authorList>
            <person name="Poehlein A."/>
            <person name="Daniel R."/>
        </authorList>
    </citation>
    <scope>NUCLEOTIDE SEQUENCE [LARGE SCALE GENOMIC DNA]</scope>
    <source>
        <strain evidence="3 4">DSM 14427</strain>
    </source>
</reference>
<feature type="domain" description="FAD/NAD(P)-binding" evidence="2">
    <location>
        <begin position="5"/>
        <end position="308"/>
    </location>
</feature>
<organism evidence="3 4">
    <name type="scientific">Ruminiclostridium hungatei</name>
    <name type="common">Clostridium hungatei</name>
    <dbReference type="NCBI Taxonomy" id="48256"/>
    <lineage>
        <taxon>Bacteria</taxon>
        <taxon>Bacillati</taxon>
        <taxon>Bacillota</taxon>
        <taxon>Clostridia</taxon>
        <taxon>Eubacteriales</taxon>
        <taxon>Oscillospiraceae</taxon>
        <taxon>Ruminiclostridium</taxon>
    </lineage>
</organism>
<dbReference type="PRINTS" id="PR00469">
    <property type="entry name" value="PNDRDTASEII"/>
</dbReference>
<keyword evidence="1 3" id="KW-0560">Oxidoreductase</keyword>
<evidence type="ECO:0000313" key="4">
    <source>
        <dbReference type="Proteomes" id="UP000191554"/>
    </source>
</evidence>
<dbReference type="PANTHER" id="PTHR42949:SF3">
    <property type="entry name" value="ANAEROBIC GLYCEROL-3-PHOSPHATE DEHYDROGENASE SUBUNIT B"/>
    <property type="match status" value="1"/>
</dbReference>
<sequence length="429" mass="45944">MLINKDLIIIGAGPAGLAAAIEAVKRGIRDVLVLEREPVAGGILNQCIHDGFGLIRFDEALTGPEYAKRFTDEAAEMGIEIITDVMVQEISRDKEVTAISPGGITIYRAKAVILAMGCRERTRGAIGIPGTRPAGVFTAGVAQNLVNIRNVMIGRNIVILGSGDIGLIMARRLTLEGANVLAVIEKLPYSSGLQRNITQCLEDYGIPLLLSHTVTRVEGRERVTAVTVSKVDEKGNTLRGTSEKYKCDTLILSVGLIPENEIALNSGMDMDNTTGGARVDEKLETSIPGVFACGNVLQVHDLADHVSSEGELAAVSAADYIKNYCHKAGESSDTGENCLCSGNDRKIPVTAGSGIRYVLPQAIRPGQAITFSMRVTVPGREKSVLFKSGEKVIKKRKYTALNPAEMLRIELSSKELENISGLEVCIDGN</sequence>
<proteinExistence type="predicted"/>
<dbReference type="SUPFAM" id="SSF51905">
    <property type="entry name" value="FAD/NAD(P)-binding domain"/>
    <property type="match status" value="1"/>
</dbReference>